<keyword evidence="3" id="KW-1185">Reference proteome</keyword>
<dbReference type="InterPro" id="IPR032710">
    <property type="entry name" value="NTF2-like_dom_sf"/>
</dbReference>
<organism evidence="2 3">
    <name type="scientific">Pukyongia salina</name>
    <dbReference type="NCBI Taxonomy" id="2094025"/>
    <lineage>
        <taxon>Bacteria</taxon>
        <taxon>Pseudomonadati</taxon>
        <taxon>Bacteroidota</taxon>
        <taxon>Flavobacteriia</taxon>
        <taxon>Flavobacteriales</taxon>
        <taxon>Flavobacteriaceae</taxon>
        <taxon>Pukyongia</taxon>
    </lineage>
</organism>
<gene>
    <name evidence="2" type="ORF">C5O00_00315</name>
</gene>
<proteinExistence type="predicted"/>
<dbReference type="Gene3D" id="3.10.450.50">
    <property type="match status" value="1"/>
</dbReference>
<dbReference type="KEGG" id="aue:C5O00_00315"/>
<evidence type="ECO:0000313" key="3">
    <source>
        <dbReference type="Proteomes" id="UP000238442"/>
    </source>
</evidence>
<dbReference type="Proteomes" id="UP000238442">
    <property type="component" value="Chromosome"/>
</dbReference>
<accession>A0A2S0HSL4</accession>
<dbReference type="SUPFAM" id="SSF54427">
    <property type="entry name" value="NTF2-like"/>
    <property type="match status" value="1"/>
</dbReference>
<dbReference type="Pfam" id="PF14534">
    <property type="entry name" value="DUF4440"/>
    <property type="match status" value="1"/>
</dbReference>
<protein>
    <submittedName>
        <fullName evidence="2">Nuclear transport factor 2 family protein</fullName>
    </submittedName>
</protein>
<dbReference type="OrthoDB" id="1357763at2"/>
<dbReference type="InterPro" id="IPR027843">
    <property type="entry name" value="DUF4440"/>
</dbReference>
<reference evidence="2 3" key="1">
    <citation type="submission" date="2018-02" db="EMBL/GenBank/DDBJ databases">
        <title>Genomic analysis of the strain RR4-38 isolated from a seawater recirculating aquaculture system.</title>
        <authorList>
            <person name="Kim Y.-S."/>
            <person name="Jang Y.H."/>
            <person name="Kim K.-H."/>
        </authorList>
    </citation>
    <scope>NUCLEOTIDE SEQUENCE [LARGE SCALE GENOMIC DNA]</scope>
    <source>
        <strain evidence="2 3">RR4-38</strain>
    </source>
</reference>
<feature type="domain" description="DUF4440" evidence="1">
    <location>
        <begin position="38"/>
        <end position="149"/>
    </location>
</feature>
<dbReference type="EMBL" id="CP027062">
    <property type="protein sequence ID" value="AVI49689.1"/>
    <property type="molecule type" value="Genomic_DNA"/>
</dbReference>
<dbReference type="RefSeq" id="WP_105213898.1">
    <property type="nucleotide sequence ID" value="NZ_CP027062.1"/>
</dbReference>
<evidence type="ECO:0000313" key="2">
    <source>
        <dbReference type="EMBL" id="AVI49689.1"/>
    </source>
</evidence>
<dbReference type="AlphaFoldDB" id="A0A2S0HSL4"/>
<sequence length="162" mass="18891">MRKVIFCIVFISIGVNAQVSRDSELFKILKHNDSLLFDRGFNNCELEAFIHLLSEDLEFYHDQGGVTTTKDQFVEQYKKGICGNPNYRSRRELIPGSLEVFPMYNNGKLYGALQKGIHRFFEKPKDKPEIPGSTARFTHLWILDGEQWMLTRVLSYDHEMKP</sequence>
<evidence type="ECO:0000259" key="1">
    <source>
        <dbReference type="Pfam" id="PF14534"/>
    </source>
</evidence>
<name>A0A2S0HSL4_9FLAO</name>